<evidence type="ECO:0000256" key="1">
    <source>
        <dbReference type="ARBA" id="ARBA00023015"/>
    </source>
</evidence>
<dbReference type="Gene3D" id="2.60.120.10">
    <property type="entry name" value="Jelly Rolls"/>
    <property type="match status" value="1"/>
</dbReference>
<keyword evidence="3" id="KW-0804">Transcription</keyword>
<dbReference type="GO" id="GO:0003677">
    <property type="term" value="F:DNA binding"/>
    <property type="evidence" value="ECO:0007669"/>
    <property type="project" value="UniProtKB-KW"/>
</dbReference>
<protein>
    <submittedName>
        <fullName evidence="6">Crp/Fnr family transcriptional regulator</fullName>
    </submittedName>
</protein>
<name>A0A9X9WLP4_9PROT</name>
<feature type="domain" description="Cyclic nucleotide-binding" evidence="4">
    <location>
        <begin position="11"/>
        <end position="113"/>
    </location>
</feature>
<dbReference type="Pfam" id="PF13545">
    <property type="entry name" value="HTH_Crp_2"/>
    <property type="match status" value="1"/>
</dbReference>
<comment type="caution">
    <text evidence="6">The sequence shown here is derived from an EMBL/GenBank/DDBJ whole genome shotgun (WGS) entry which is preliminary data.</text>
</comment>
<evidence type="ECO:0000256" key="3">
    <source>
        <dbReference type="ARBA" id="ARBA00023163"/>
    </source>
</evidence>
<dbReference type="InterPro" id="IPR036390">
    <property type="entry name" value="WH_DNA-bd_sf"/>
</dbReference>
<organism evidence="6 9">
    <name type="scientific">Neoroseomonas oryzicola</name>
    <dbReference type="NCBI Taxonomy" id="535904"/>
    <lineage>
        <taxon>Bacteria</taxon>
        <taxon>Pseudomonadati</taxon>
        <taxon>Pseudomonadota</taxon>
        <taxon>Alphaproteobacteria</taxon>
        <taxon>Acetobacterales</taxon>
        <taxon>Acetobacteraceae</taxon>
        <taxon>Neoroseomonas</taxon>
    </lineage>
</organism>
<gene>
    <name evidence="7" type="ORF">GWK15_06315</name>
    <name evidence="6" type="ORF">GXW75_18510</name>
</gene>
<dbReference type="SMART" id="SM00100">
    <property type="entry name" value="cNMP"/>
    <property type="match status" value="1"/>
</dbReference>
<dbReference type="InterPro" id="IPR018490">
    <property type="entry name" value="cNMP-bd_dom_sf"/>
</dbReference>
<dbReference type="PANTHER" id="PTHR24567">
    <property type="entry name" value="CRP FAMILY TRANSCRIPTIONAL REGULATORY PROTEIN"/>
    <property type="match status" value="1"/>
</dbReference>
<proteinExistence type="predicted"/>
<dbReference type="SUPFAM" id="SSF46785">
    <property type="entry name" value="Winged helix' DNA-binding domain"/>
    <property type="match status" value="1"/>
</dbReference>
<evidence type="ECO:0000256" key="2">
    <source>
        <dbReference type="ARBA" id="ARBA00023125"/>
    </source>
</evidence>
<dbReference type="CDD" id="cd00038">
    <property type="entry name" value="CAP_ED"/>
    <property type="match status" value="1"/>
</dbReference>
<dbReference type="InterPro" id="IPR014710">
    <property type="entry name" value="RmlC-like_jellyroll"/>
</dbReference>
<accession>A0A9X9WLP4</accession>
<evidence type="ECO:0000313" key="7">
    <source>
        <dbReference type="EMBL" id="NKE16548.1"/>
    </source>
</evidence>
<dbReference type="PROSITE" id="PS50042">
    <property type="entry name" value="CNMP_BINDING_3"/>
    <property type="match status" value="1"/>
</dbReference>
<dbReference type="PANTHER" id="PTHR24567:SF68">
    <property type="entry name" value="DNA-BINDING TRANSCRIPTIONAL DUAL REGULATOR CRP"/>
    <property type="match status" value="1"/>
</dbReference>
<dbReference type="RefSeq" id="WP_168040131.1">
    <property type="nucleotide sequence ID" value="NZ_JAAEDK010000048.1"/>
</dbReference>
<reference evidence="6" key="3">
    <citation type="journal article" date="2021" name="Syst. Appl. Microbiol.">
        <title>Roseomonas hellenica sp. nov., isolated from roots of wild-growing Alkanna tinctoria.</title>
        <authorList>
            <person name="Rat A."/>
            <person name="Naranjo H.D."/>
            <person name="Lebbe L."/>
            <person name="Cnockaert M."/>
            <person name="Krigas N."/>
            <person name="Grigoriadou K."/>
            <person name="Maloupa E."/>
            <person name="Willems A."/>
        </authorList>
    </citation>
    <scope>NUCLEOTIDE SEQUENCE</scope>
    <source>
        <strain evidence="6">LMG 31161</strain>
    </source>
</reference>
<dbReference type="EMBL" id="JAAVUP010000001">
    <property type="protein sequence ID" value="NKE16548.1"/>
    <property type="molecule type" value="Genomic_DNA"/>
</dbReference>
<keyword evidence="1" id="KW-0805">Transcription regulation</keyword>
<dbReference type="GO" id="GO:0003700">
    <property type="term" value="F:DNA-binding transcription factor activity"/>
    <property type="evidence" value="ECO:0007669"/>
    <property type="project" value="TreeGrafter"/>
</dbReference>
<dbReference type="Pfam" id="PF00027">
    <property type="entry name" value="cNMP_binding"/>
    <property type="match status" value="1"/>
</dbReference>
<dbReference type="SMART" id="SM00419">
    <property type="entry name" value="HTH_CRP"/>
    <property type="match status" value="1"/>
</dbReference>
<dbReference type="GO" id="GO:0005829">
    <property type="term" value="C:cytosol"/>
    <property type="evidence" value="ECO:0007669"/>
    <property type="project" value="TreeGrafter"/>
</dbReference>
<reference evidence="6" key="1">
    <citation type="submission" date="2020-01" db="EMBL/GenBank/DDBJ databases">
        <authorList>
            <person name="Rat A."/>
        </authorList>
    </citation>
    <scope>NUCLEOTIDE SEQUENCE</scope>
    <source>
        <strain evidence="6">LMG 31161</strain>
    </source>
</reference>
<keyword evidence="2" id="KW-0238">DNA-binding</keyword>
<dbReference type="Gene3D" id="1.10.10.10">
    <property type="entry name" value="Winged helix-like DNA-binding domain superfamily/Winged helix DNA-binding domain"/>
    <property type="match status" value="1"/>
</dbReference>
<dbReference type="InterPro" id="IPR050397">
    <property type="entry name" value="Env_Response_Regulators"/>
</dbReference>
<dbReference type="InterPro" id="IPR012318">
    <property type="entry name" value="HTH_CRP"/>
</dbReference>
<evidence type="ECO:0000313" key="9">
    <source>
        <dbReference type="Proteomes" id="UP001138708"/>
    </source>
</evidence>
<evidence type="ECO:0000313" key="6">
    <source>
        <dbReference type="EMBL" id="MBR0661254.1"/>
    </source>
</evidence>
<dbReference type="EMBL" id="JAAEDK010000048">
    <property type="protein sequence ID" value="MBR0661254.1"/>
    <property type="molecule type" value="Genomic_DNA"/>
</dbReference>
<dbReference type="Proteomes" id="UP001138708">
    <property type="component" value="Unassembled WGS sequence"/>
</dbReference>
<feature type="domain" description="HTH crp-type" evidence="5">
    <location>
        <begin position="145"/>
        <end position="215"/>
    </location>
</feature>
<keyword evidence="8" id="KW-1185">Reference proteome</keyword>
<dbReference type="AlphaFoldDB" id="A0A9X9WLP4"/>
<evidence type="ECO:0000313" key="8">
    <source>
        <dbReference type="Proteomes" id="UP000746741"/>
    </source>
</evidence>
<dbReference type="InterPro" id="IPR036388">
    <property type="entry name" value="WH-like_DNA-bd_sf"/>
</dbReference>
<sequence>MDAPDLLSLPFFRPFSAQAVAPLSAQARWRSYEAGQTVLEAGDDAPEVYFVVQGMLRVTTRSVGGHEIILNEIGPGTLFGEIAAIDGAKRSAGIVALTKTQVCVIAAGPFMEFALSTRQATLHLMKTLASLVREKDKRIFELSVLATRPRLIALLLRLARPREGAGMIVSPPRPHHELAAMIGTRREVVTRALAGLHRDGLLETARGGLLLPRPEALKAELEAAWANAPAR</sequence>
<evidence type="ECO:0000259" key="4">
    <source>
        <dbReference type="PROSITE" id="PS50042"/>
    </source>
</evidence>
<reference evidence="7 8" key="2">
    <citation type="submission" date="2020-02" db="EMBL/GenBank/DDBJ databases">
        <authorList>
            <person name="Sun Q."/>
            <person name="Inoue M."/>
        </authorList>
    </citation>
    <scope>NUCLEOTIDE SEQUENCE [LARGE SCALE GENOMIC DNA]</scope>
    <source>
        <strain evidence="7 8">KCTC 22478</strain>
    </source>
</reference>
<evidence type="ECO:0000259" key="5">
    <source>
        <dbReference type="PROSITE" id="PS51063"/>
    </source>
</evidence>
<dbReference type="Proteomes" id="UP000746741">
    <property type="component" value="Unassembled WGS sequence"/>
</dbReference>
<dbReference type="PROSITE" id="PS51063">
    <property type="entry name" value="HTH_CRP_2"/>
    <property type="match status" value="1"/>
</dbReference>
<dbReference type="SUPFAM" id="SSF51206">
    <property type="entry name" value="cAMP-binding domain-like"/>
    <property type="match status" value="1"/>
</dbReference>
<dbReference type="InterPro" id="IPR000595">
    <property type="entry name" value="cNMP-bd_dom"/>
</dbReference>